<dbReference type="Proteomes" id="UP000682782">
    <property type="component" value="Chromosome"/>
</dbReference>
<accession>A0AC61N1W9</accession>
<sequence>MKKRLLVMITIVIMLMLLLPAAHADGYTTWDPVNQAYMYNDAHYGIVICTKMNVRNQPSTSGSTYGSIRNGQPVKILGVTQDGNFYLLDLASCGISSDQYYGYAKASLIKIDPEYLIASRLLNLYATPWGDGMKNGEQTNRAFLVISEENGWYAVQATETTPGTAFIRTKDAPANYTGRYIVTWDTDLYDDNTMAKYQSVKRFTVGSLIGVSGDYSRMLFNEGTANEFYAWVYNQYLAPVIN</sequence>
<keyword evidence="2" id="KW-1185">Reference proteome</keyword>
<protein>
    <submittedName>
        <fullName evidence="1">SH3 domain-containing protein</fullName>
    </submittedName>
</protein>
<evidence type="ECO:0000313" key="2">
    <source>
        <dbReference type="Proteomes" id="UP000682782"/>
    </source>
</evidence>
<proteinExistence type="predicted"/>
<reference evidence="1" key="1">
    <citation type="submission" date="2021-01" db="EMBL/GenBank/DDBJ databases">
        <title>Complete genome sequence of Clostridiales bacterium R-7.</title>
        <authorList>
            <person name="Mahoney-Kurpe S.C."/>
            <person name="Palevich N."/>
            <person name="Koike S."/>
            <person name="Moon C.D."/>
            <person name="Attwood G.T."/>
        </authorList>
    </citation>
    <scope>NUCLEOTIDE SEQUENCE</scope>
    <source>
        <strain evidence="1">R-7</strain>
    </source>
</reference>
<dbReference type="EMBL" id="CP068393">
    <property type="protein sequence ID" value="QUC67439.1"/>
    <property type="molecule type" value="Genomic_DNA"/>
</dbReference>
<organism evidence="1 2">
    <name type="scientific">Aristaeella hokkaidonensis</name>
    <dbReference type="NCBI Taxonomy" id="3046382"/>
    <lineage>
        <taxon>Bacteria</taxon>
        <taxon>Bacillati</taxon>
        <taxon>Bacillota</taxon>
        <taxon>Clostridia</taxon>
        <taxon>Eubacteriales</taxon>
        <taxon>Aristaeellaceae</taxon>
        <taxon>Aristaeella</taxon>
    </lineage>
</organism>
<name>A0AC61N1W9_9FIRM</name>
<evidence type="ECO:0000313" key="1">
    <source>
        <dbReference type="EMBL" id="QUC67439.1"/>
    </source>
</evidence>
<gene>
    <name evidence="1" type="ORF">JYE49_01675</name>
</gene>